<proteinExistence type="predicted"/>
<keyword evidence="3" id="KW-1185">Reference proteome</keyword>
<evidence type="ECO:0000313" key="2">
    <source>
        <dbReference type="EMBL" id="GLB36740.1"/>
    </source>
</evidence>
<dbReference type="AlphaFoldDB" id="A0A9P3PIU0"/>
<evidence type="ECO:0000256" key="1">
    <source>
        <dbReference type="SAM" id="MobiDB-lite"/>
    </source>
</evidence>
<evidence type="ECO:0000313" key="3">
    <source>
        <dbReference type="Proteomes" id="UP001063166"/>
    </source>
</evidence>
<protein>
    <submittedName>
        <fullName evidence="2">Uncharacterized protein</fullName>
    </submittedName>
</protein>
<comment type="caution">
    <text evidence="2">The sequence shown here is derived from an EMBL/GenBank/DDBJ whole genome shotgun (WGS) entry which is preliminary data.</text>
</comment>
<organism evidence="2 3">
    <name type="scientific">Lyophyllum shimeji</name>
    <name type="common">Hon-shimeji</name>
    <name type="synonym">Tricholoma shimeji</name>
    <dbReference type="NCBI Taxonomy" id="47721"/>
    <lineage>
        <taxon>Eukaryota</taxon>
        <taxon>Fungi</taxon>
        <taxon>Dikarya</taxon>
        <taxon>Basidiomycota</taxon>
        <taxon>Agaricomycotina</taxon>
        <taxon>Agaricomycetes</taxon>
        <taxon>Agaricomycetidae</taxon>
        <taxon>Agaricales</taxon>
        <taxon>Tricholomatineae</taxon>
        <taxon>Lyophyllaceae</taxon>
        <taxon>Lyophyllum</taxon>
    </lineage>
</organism>
<sequence>MRKVTTLTTLRSRHQHARILLLPDAATDHPAPLEGDNPAKEATYAMRDKTLKILETKSRLKKKVMFAKLTGGGSDLEGTVGVMFFEIGDKEPKHDALSRLLAAGVRAQQKRKAAGSEAQATSRGARAGWEHGESRVNSGDEAPVTMRVPKSIAASMIPQSIHAMSTRRSSKLGGFEALG</sequence>
<name>A0A9P3PIU0_LYOSH</name>
<dbReference type="Proteomes" id="UP001063166">
    <property type="component" value="Unassembled WGS sequence"/>
</dbReference>
<dbReference type="EMBL" id="BRPK01000003">
    <property type="protein sequence ID" value="GLB36740.1"/>
    <property type="molecule type" value="Genomic_DNA"/>
</dbReference>
<accession>A0A9P3PIU0</accession>
<feature type="region of interest" description="Disordered" evidence="1">
    <location>
        <begin position="111"/>
        <end position="141"/>
    </location>
</feature>
<gene>
    <name evidence="2" type="ORF">LshimejAT787_0310270</name>
</gene>
<reference evidence="2" key="1">
    <citation type="submission" date="2022-07" db="EMBL/GenBank/DDBJ databases">
        <title>The genome of Lyophyllum shimeji provides insight into the initial evolution of ectomycorrhizal fungal genome.</title>
        <authorList>
            <person name="Kobayashi Y."/>
            <person name="Shibata T."/>
            <person name="Hirakawa H."/>
            <person name="Shigenobu S."/>
            <person name="Nishiyama T."/>
            <person name="Yamada A."/>
            <person name="Hasebe M."/>
            <person name="Kawaguchi M."/>
        </authorList>
    </citation>
    <scope>NUCLEOTIDE SEQUENCE</scope>
    <source>
        <strain evidence="2">AT787</strain>
    </source>
</reference>